<dbReference type="OrthoDB" id="23692at2"/>
<feature type="transmembrane region" description="Helical" evidence="1">
    <location>
        <begin position="33"/>
        <end position="54"/>
    </location>
</feature>
<evidence type="ECO:0000313" key="4">
    <source>
        <dbReference type="Proteomes" id="UP000199251"/>
    </source>
</evidence>
<evidence type="ECO:0000256" key="1">
    <source>
        <dbReference type="SAM" id="Phobius"/>
    </source>
</evidence>
<dbReference type="PANTHER" id="PTHR45138">
    <property type="entry name" value="REGULATORY COMPONENTS OF SENSORY TRANSDUCTION SYSTEM"/>
    <property type="match status" value="1"/>
</dbReference>
<evidence type="ECO:0000259" key="2">
    <source>
        <dbReference type="PROSITE" id="PS50887"/>
    </source>
</evidence>
<dbReference type="PANTHER" id="PTHR45138:SF9">
    <property type="entry name" value="DIGUANYLATE CYCLASE DGCM-RELATED"/>
    <property type="match status" value="1"/>
</dbReference>
<organism evidence="3 4">
    <name type="scientific">Mycobacterium lentiflavum</name>
    <dbReference type="NCBI Taxonomy" id="141349"/>
    <lineage>
        <taxon>Bacteria</taxon>
        <taxon>Bacillati</taxon>
        <taxon>Actinomycetota</taxon>
        <taxon>Actinomycetes</taxon>
        <taxon>Mycobacteriales</taxon>
        <taxon>Mycobacteriaceae</taxon>
        <taxon>Mycobacterium</taxon>
        <taxon>Mycobacterium simiae complex</taxon>
    </lineage>
</organism>
<accession>A0A0E4CKY2</accession>
<feature type="domain" description="GGDEF" evidence="2">
    <location>
        <begin position="225"/>
        <end position="356"/>
    </location>
</feature>
<proteinExistence type="predicted"/>
<dbReference type="PROSITE" id="PS50887">
    <property type="entry name" value="GGDEF"/>
    <property type="match status" value="1"/>
</dbReference>
<dbReference type="SMART" id="SM00267">
    <property type="entry name" value="GGDEF"/>
    <property type="match status" value="1"/>
</dbReference>
<dbReference type="STRING" id="141349.BN1232_00081"/>
<feature type="transmembrane region" description="Helical" evidence="1">
    <location>
        <begin position="60"/>
        <end position="81"/>
    </location>
</feature>
<dbReference type="InterPro" id="IPR029787">
    <property type="entry name" value="Nucleotide_cyclase"/>
</dbReference>
<name>A0A0E4CKY2_MYCLN</name>
<dbReference type="InterPro" id="IPR043128">
    <property type="entry name" value="Rev_trsase/Diguanyl_cyclase"/>
</dbReference>
<dbReference type="GO" id="GO:0052621">
    <property type="term" value="F:diguanylate cyclase activity"/>
    <property type="evidence" value="ECO:0007669"/>
    <property type="project" value="TreeGrafter"/>
</dbReference>
<feature type="transmembrane region" description="Helical" evidence="1">
    <location>
        <begin position="135"/>
        <end position="155"/>
    </location>
</feature>
<dbReference type="Gene3D" id="3.30.70.270">
    <property type="match status" value="1"/>
</dbReference>
<protein>
    <submittedName>
        <fullName evidence="3">Diguanylate cyclase</fullName>
    </submittedName>
</protein>
<dbReference type="AlphaFoldDB" id="A0A0E4CKY2"/>
<dbReference type="InterPro" id="IPR050469">
    <property type="entry name" value="Diguanylate_Cyclase"/>
</dbReference>
<dbReference type="SUPFAM" id="SSF55073">
    <property type="entry name" value="Nucleotide cyclase"/>
    <property type="match status" value="1"/>
</dbReference>
<keyword evidence="1" id="KW-0812">Transmembrane</keyword>
<dbReference type="NCBIfam" id="TIGR00254">
    <property type="entry name" value="GGDEF"/>
    <property type="match status" value="1"/>
</dbReference>
<keyword evidence="1" id="KW-0472">Membrane</keyword>
<reference evidence="3 4" key="1">
    <citation type="submission" date="2015-03" db="EMBL/GenBank/DDBJ databases">
        <authorList>
            <person name="Urmite Genomes"/>
        </authorList>
    </citation>
    <scope>NUCLEOTIDE SEQUENCE [LARGE SCALE GENOMIC DNA]</scope>
    <source>
        <strain evidence="3 4">CSUR P1491</strain>
    </source>
</reference>
<feature type="transmembrane region" description="Helical" evidence="1">
    <location>
        <begin position="167"/>
        <end position="188"/>
    </location>
</feature>
<dbReference type="GO" id="GO:1902201">
    <property type="term" value="P:negative regulation of bacterial-type flagellum-dependent cell motility"/>
    <property type="evidence" value="ECO:0007669"/>
    <property type="project" value="TreeGrafter"/>
</dbReference>
<dbReference type="GO" id="GO:0043709">
    <property type="term" value="P:cell adhesion involved in single-species biofilm formation"/>
    <property type="evidence" value="ECO:0007669"/>
    <property type="project" value="TreeGrafter"/>
</dbReference>
<keyword evidence="1" id="KW-1133">Transmembrane helix</keyword>
<evidence type="ECO:0000313" key="3">
    <source>
        <dbReference type="EMBL" id="CQD02339.1"/>
    </source>
</evidence>
<dbReference type="CDD" id="cd01949">
    <property type="entry name" value="GGDEF"/>
    <property type="match status" value="1"/>
</dbReference>
<dbReference type="EMBL" id="CTEE01000001">
    <property type="protein sequence ID" value="CQD02339.1"/>
    <property type="molecule type" value="Genomic_DNA"/>
</dbReference>
<gene>
    <name evidence="3" type="ORF">BN1232_00081</name>
</gene>
<dbReference type="Proteomes" id="UP000199251">
    <property type="component" value="Unassembled WGS sequence"/>
</dbReference>
<sequence length="364" mass="38749">MRGVIGLWWRQTDHYDQLSAHLATRRMDTVTRVAIAAIAGSLSVTAGATIWSSLGPRTPVGVICAALGCIGAAIVAALWALHWPGRGQAVRLTVLGNASIVLTTLSQTGPISAVLACMTFATLASYISLFHTAPLMLYNFVITALVGAYEFVRLAERYGIVAASCGYEVLLILNLAVPFGVQAVVYVLRADALQSERDQLTGLLNRGGFERRAKVLAEKLSEEFGHLVIAVIDLDRFKQLNDLHGHGTGDAALVSVARALRDTSDDATVIGRSGGEEFVIAAGWNPDEVDGRAQMLCEAIARLPFRITASVGTAGARPDPRVHEPESLIAALTVAADDAMYVAKRRGGNQVGHHRAPIPRSAQP</sequence>
<dbReference type="Pfam" id="PF00990">
    <property type="entry name" value="GGDEF"/>
    <property type="match status" value="1"/>
</dbReference>
<dbReference type="GO" id="GO:0005886">
    <property type="term" value="C:plasma membrane"/>
    <property type="evidence" value="ECO:0007669"/>
    <property type="project" value="TreeGrafter"/>
</dbReference>
<dbReference type="InterPro" id="IPR000160">
    <property type="entry name" value="GGDEF_dom"/>
</dbReference>